<dbReference type="InterPro" id="IPR023780">
    <property type="entry name" value="Chromo_domain"/>
</dbReference>
<dbReference type="Pfam" id="PF00176">
    <property type="entry name" value="SNF2-rel_dom"/>
    <property type="match status" value="1"/>
</dbReference>
<feature type="compositionally biased region" description="Basic residues" evidence="8">
    <location>
        <begin position="1761"/>
        <end position="1770"/>
    </location>
</feature>
<keyword evidence="6" id="KW-0539">Nucleus</keyword>
<dbReference type="GO" id="GO:0005634">
    <property type="term" value="C:nucleus"/>
    <property type="evidence" value="ECO:0007669"/>
    <property type="project" value="UniProtKB-SubCell"/>
</dbReference>
<dbReference type="PANTHER" id="PTHR45623:SF11">
    <property type="entry name" value="KISMET, ISOFORM C"/>
    <property type="match status" value="1"/>
</dbReference>
<dbReference type="GO" id="GO:0000785">
    <property type="term" value="C:chromatin"/>
    <property type="evidence" value="ECO:0007669"/>
    <property type="project" value="TreeGrafter"/>
</dbReference>
<evidence type="ECO:0000256" key="4">
    <source>
        <dbReference type="ARBA" id="ARBA00022801"/>
    </source>
</evidence>
<feature type="region of interest" description="Disordered" evidence="8">
    <location>
        <begin position="1648"/>
        <end position="1706"/>
    </location>
</feature>
<feature type="compositionally biased region" description="Acidic residues" evidence="8">
    <location>
        <begin position="1362"/>
        <end position="1382"/>
    </location>
</feature>
<dbReference type="GO" id="GO:0016887">
    <property type="term" value="F:ATP hydrolysis activity"/>
    <property type="evidence" value="ECO:0007669"/>
    <property type="project" value="TreeGrafter"/>
</dbReference>
<dbReference type="GO" id="GO:0042393">
    <property type="term" value="F:histone binding"/>
    <property type="evidence" value="ECO:0007669"/>
    <property type="project" value="TreeGrafter"/>
</dbReference>
<dbReference type="SUPFAM" id="SSF52540">
    <property type="entry name" value="P-loop containing nucleoside triphosphate hydrolases"/>
    <property type="match status" value="2"/>
</dbReference>
<evidence type="ECO:0000259" key="9">
    <source>
        <dbReference type="PROSITE" id="PS50013"/>
    </source>
</evidence>
<dbReference type="STRING" id="403673.A0A177WX70"/>
<gene>
    <name evidence="12" type="ORF">BDEG_27738</name>
</gene>
<feature type="domain" description="Chromo" evidence="9">
    <location>
        <begin position="223"/>
        <end position="275"/>
    </location>
</feature>
<accession>A0A177WX70</accession>
<dbReference type="VEuPathDB" id="FungiDB:BDEG_27738"/>
<feature type="domain" description="Helicase ATP-binding" evidence="10">
    <location>
        <begin position="324"/>
        <end position="499"/>
    </location>
</feature>
<feature type="region of interest" description="Disordered" evidence="8">
    <location>
        <begin position="1358"/>
        <end position="1387"/>
    </location>
</feature>
<evidence type="ECO:0000313" key="13">
    <source>
        <dbReference type="Proteomes" id="UP000077115"/>
    </source>
</evidence>
<dbReference type="GO" id="GO:0003682">
    <property type="term" value="F:chromatin binding"/>
    <property type="evidence" value="ECO:0007669"/>
    <property type="project" value="TreeGrafter"/>
</dbReference>
<evidence type="ECO:0000256" key="3">
    <source>
        <dbReference type="ARBA" id="ARBA00022741"/>
    </source>
</evidence>
<evidence type="ECO:0008006" key="14">
    <source>
        <dbReference type="Google" id="ProtNLM"/>
    </source>
</evidence>
<keyword evidence="5" id="KW-0067">ATP-binding</keyword>
<dbReference type="PROSITE" id="PS51192">
    <property type="entry name" value="HELICASE_ATP_BIND_1"/>
    <property type="match status" value="1"/>
</dbReference>
<dbReference type="GO" id="GO:0005524">
    <property type="term" value="F:ATP binding"/>
    <property type="evidence" value="ECO:0007669"/>
    <property type="project" value="UniProtKB-KW"/>
</dbReference>
<dbReference type="PROSITE" id="PS51194">
    <property type="entry name" value="HELICASE_CTER"/>
    <property type="match status" value="1"/>
</dbReference>
<dbReference type="GO" id="GO:0003677">
    <property type="term" value="F:DNA binding"/>
    <property type="evidence" value="ECO:0007669"/>
    <property type="project" value="TreeGrafter"/>
</dbReference>
<dbReference type="SMART" id="SM00490">
    <property type="entry name" value="HELICc"/>
    <property type="match status" value="1"/>
</dbReference>
<dbReference type="SUPFAM" id="SSF54160">
    <property type="entry name" value="Chromo domain-like"/>
    <property type="match status" value="2"/>
</dbReference>
<keyword evidence="3" id="KW-0547">Nucleotide-binding</keyword>
<dbReference type="Gene3D" id="1.10.10.60">
    <property type="entry name" value="Homeodomain-like"/>
    <property type="match status" value="2"/>
</dbReference>
<feature type="coiled-coil region" evidence="7">
    <location>
        <begin position="1249"/>
        <end position="1282"/>
    </location>
</feature>
<dbReference type="Gene3D" id="3.40.50.10810">
    <property type="entry name" value="Tandem AAA-ATPase domain"/>
    <property type="match status" value="1"/>
</dbReference>
<evidence type="ECO:0000256" key="7">
    <source>
        <dbReference type="SAM" id="Coils"/>
    </source>
</evidence>
<dbReference type="SMART" id="SM00298">
    <property type="entry name" value="CHROMO"/>
    <property type="match status" value="2"/>
</dbReference>
<dbReference type="OrthoDB" id="5857104at2759"/>
<dbReference type="SMART" id="SM00487">
    <property type="entry name" value="DEXDc"/>
    <property type="match status" value="1"/>
</dbReference>
<feature type="region of interest" description="Disordered" evidence="8">
    <location>
        <begin position="1163"/>
        <end position="1222"/>
    </location>
</feature>
<dbReference type="CDD" id="cd18793">
    <property type="entry name" value="SF2_C_SNF"/>
    <property type="match status" value="1"/>
</dbReference>
<dbReference type="InterPro" id="IPR001005">
    <property type="entry name" value="SANT/Myb"/>
</dbReference>
<sequence length="1907" mass="215723">MADDLSISSQDDTNMSDIDDFASDASDQLDSDVDMESPSETLPAILPSSVGGKGLPVPITAQYFEGVNHDEDEDLDMPETDTIVDDDKDLIGAQYDEDPLDDDLGRRCYCYLALPRSKVRTAPVDKFSRSHKRKIKTVAYDPVHISVGEKSAGVDKFLSYRVTSENTEELLVKYKGMSYFHAEWVERSSLEIERGARNRIQKFLSKPSWDHYSEDEPFNPSFTRIDRIIDCGEHDGTIMFLVKWCALSYEHSTWESQQEVELIDADKIAEYYDRNALKPIKRLSYNLIGRSRPACCWVKLEDSPIYKNDNMLRSYQLEGLDWLMFCWYNKQNSILADEMGLGKTVQSTVFLYQLFLQENLRGPFLIVTPLSTIGNWEREIKAWTDMNVVVYHGSQSARNLIVETEYYYRDETGEIVSDMLKFDIVLTTYEMAMSGASQLRPIPWRCVVLDEAHRLKNKSSKVTEILKTYTKEHRVLLTGTPLQSSLEDVEKSIPVKEETIVEVELTTTQKKWYRSILEKNFSWLKQGTLKKTNVPNLINTMIELRKCCIHPWLLKGAEDQILDELNARTNEQQFNALIQSSGKMVLIDKLLKKLKQGGHKVLIFSQMTKCLDLIQDYLRSRGWLYERIDGGVRGDLRQASIDRFSAPGSESFVFLLCTRAGGVGINLTAADTCIIFDSDWNPQNDLQAQSRCHRIGQKKPVQIYRLITRNTYEREMFDRASMKLGLDKALLQRMDMQGESGFAGFDAGSSKSSALTTEEVEELLKKGAYGAFMDDEASKQFCEEDIDQILERRTQVIRHDNKDEKSSIFSKATFQASGSAADVDVNDPDFWDKVAKRAELQIVEEIPEELLIMDMPRNRRQVTRFGIKNAYDYSTDNTASSGYPYELPSGATPPPAAKIKDELRPWSLTERTRLERMIMQHGFNNWGVCQESFGRRSIYDLQACCRVMLKHCLNTCTTVDPEVIKDVKRALHCFPHPKTAPDHALTEKELENRTFLLLPSGEEVEPEEIPEIPEDELPYPWANEKQVMEFNSFWNEANKDYIEHIERKAKNMLIRVALMYNIRNKCDPRPDMHIPKFLGAPPAPWWGDSEDKDLMIGICKHGYQQKYNKLWDDPDLCFYETFQRAALGGIILQPDGLEKNGNAVGAEDDGDDNMDTEVADGGLAVKDEADNGNDMDEDNVKDETAVDEDVDISNGAPSVPVDERLSAGKATPLPGETSAQDDTVPFVIPSATDLGVRVRRILNAMSKYRQYLIREIARKEAVKERLRQRDSERLEKQKLREKDFSKKQRHDFQRVLTSFGVPRFPGRSNEIDWSSFKQQAELEKKSDEAMLYYYEKVATDATHPTGTSAVLNTTVAAGSDPLEIDPTDPDVDAGDQDGDAAESTDVADTAVSVAQSKGKLIIDTDGEMLTLEKAKKILKRVELFERLRSGVMDDILLDKKLQAVKRHGKASMPKWWEYSMDRPLLIGINRYGLLRPEPLYLDPELPFLQTFQEYSRSLEERKTFNVPNDELVWGKFEDKFWPREVLIVKRFELLVNYACRPLSKKAALRYRKATEALLAAQNAANAKSLGSDDEFEPVAPPASKVLRLKLKLGSMNDDSPMDGTTSTVASASGTDATSDAYYTDRRNAESANVLPSAIMEDGMQFARSDAVTPKSNSIKSFKPESKGSGSKMSKPKSEGKQSKSDVKRKQQVAHHDHGSTDEDDTDDMLEAASKRIGHKKKKTKHNTDSDAGEILASLRYGAEDELQAFSSSKEHGIAGIKPKKQRKPKGATHALPMSSSSAYGDDFELVEHFTVVSQDMHGFNPATQVSQSAQPSPRMQLSQPAYVQSPGYQYYSQSPQHSNQESLNAQPSTNGHANFSAAMIQEQLYTRPHSGLYEHSTTQPNHTNGIKLIQDENLSTQNGHESI</sequence>
<dbReference type="PANTHER" id="PTHR45623">
    <property type="entry name" value="CHROMODOMAIN-HELICASE-DNA-BINDING PROTEIN 3-RELATED-RELATED"/>
    <property type="match status" value="1"/>
</dbReference>
<organism evidence="12 13">
    <name type="scientific">Batrachochytrium dendrobatidis (strain JEL423)</name>
    <dbReference type="NCBI Taxonomy" id="403673"/>
    <lineage>
        <taxon>Eukaryota</taxon>
        <taxon>Fungi</taxon>
        <taxon>Fungi incertae sedis</taxon>
        <taxon>Chytridiomycota</taxon>
        <taxon>Chytridiomycota incertae sedis</taxon>
        <taxon>Chytridiomycetes</taxon>
        <taxon>Rhizophydiales</taxon>
        <taxon>Rhizophydiales incertae sedis</taxon>
        <taxon>Batrachochytrium</taxon>
    </lineage>
</organism>
<reference evidence="12 13" key="1">
    <citation type="submission" date="2006-10" db="EMBL/GenBank/DDBJ databases">
        <title>The Genome Sequence of Batrachochytrium dendrobatidis JEL423.</title>
        <authorList>
            <consortium name="The Broad Institute Genome Sequencing Platform"/>
            <person name="Birren B."/>
            <person name="Lander E."/>
            <person name="Galagan J."/>
            <person name="Cuomo C."/>
            <person name="Devon K."/>
            <person name="Jaffe D."/>
            <person name="Butler J."/>
            <person name="Alvarez P."/>
            <person name="Gnerre S."/>
            <person name="Grabherr M."/>
            <person name="Kleber M."/>
            <person name="Mauceli E."/>
            <person name="Brockman W."/>
            <person name="Young S."/>
            <person name="LaButti K."/>
            <person name="Sykes S."/>
            <person name="DeCaprio D."/>
            <person name="Crawford M."/>
            <person name="Koehrsen M."/>
            <person name="Engels R."/>
            <person name="Montgomery P."/>
            <person name="Pearson M."/>
            <person name="Howarth C."/>
            <person name="Larson L."/>
            <person name="White J."/>
            <person name="O'Leary S."/>
            <person name="Kodira C."/>
            <person name="Zeng Q."/>
            <person name="Yandava C."/>
            <person name="Alvarado L."/>
            <person name="Longcore J."/>
            <person name="James T."/>
        </authorList>
    </citation>
    <scope>NUCLEOTIDE SEQUENCE [LARGE SCALE GENOMIC DNA]</scope>
    <source>
        <strain evidence="12 13">JEL423</strain>
    </source>
</reference>
<dbReference type="InterPro" id="IPR014001">
    <property type="entry name" value="Helicase_ATP-bd"/>
</dbReference>
<feature type="region of interest" description="Disordered" evidence="8">
    <location>
        <begin position="1753"/>
        <end position="1778"/>
    </location>
</feature>
<evidence type="ECO:0000256" key="5">
    <source>
        <dbReference type="ARBA" id="ARBA00022840"/>
    </source>
</evidence>
<dbReference type="CDD" id="cd00167">
    <property type="entry name" value="SANT"/>
    <property type="match status" value="1"/>
</dbReference>
<feature type="region of interest" description="Disordered" evidence="8">
    <location>
        <begin position="1"/>
        <end position="49"/>
    </location>
</feature>
<evidence type="ECO:0000259" key="11">
    <source>
        <dbReference type="PROSITE" id="PS51194"/>
    </source>
</evidence>
<dbReference type="Gene3D" id="3.40.50.300">
    <property type="entry name" value="P-loop containing nucleotide triphosphate hydrolases"/>
    <property type="match status" value="1"/>
</dbReference>
<dbReference type="PROSITE" id="PS50013">
    <property type="entry name" value="CHROMO_2"/>
    <property type="match status" value="1"/>
</dbReference>
<feature type="compositionally biased region" description="Acidic residues" evidence="8">
    <location>
        <begin position="1170"/>
        <end position="1191"/>
    </location>
</feature>
<evidence type="ECO:0000313" key="12">
    <source>
        <dbReference type="EMBL" id="OAJ44516.1"/>
    </source>
</evidence>
<dbReference type="CDD" id="cd18659">
    <property type="entry name" value="CD2_tandem"/>
    <property type="match status" value="1"/>
</dbReference>
<evidence type="ECO:0000256" key="1">
    <source>
        <dbReference type="ARBA" id="ARBA00004123"/>
    </source>
</evidence>
<dbReference type="InterPro" id="IPR038718">
    <property type="entry name" value="SNF2-like_sf"/>
</dbReference>
<evidence type="ECO:0000256" key="8">
    <source>
        <dbReference type="SAM" id="MobiDB-lite"/>
    </source>
</evidence>
<dbReference type="GO" id="GO:0010468">
    <property type="term" value="P:regulation of gene expression"/>
    <property type="evidence" value="ECO:0007669"/>
    <property type="project" value="TreeGrafter"/>
</dbReference>
<comment type="subcellular location">
    <subcellularLocation>
        <location evidence="1">Nucleus</location>
    </subcellularLocation>
</comment>
<dbReference type="InterPro" id="IPR000330">
    <property type="entry name" value="SNF2_N"/>
</dbReference>
<dbReference type="InterPro" id="IPR027417">
    <property type="entry name" value="P-loop_NTPase"/>
</dbReference>
<dbReference type="Gene3D" id="2.40.50.40">
    <property type="match status" value="2"/>
</dbReference>
<feature type="domain" description="Helicase C-terminal" evidence="11">
    <location>
        <begin position="586"/>
        <end position="737"/>
    </location>
</feature>
<keyword evidence="2" id="KW-0677">Repeat</keyword>
<dbReference type="InterPro" id="IPR049730">
    <property type="entry name" value="SNF2/RAD54-like_C"/>
</dbReference>
<dbReference type="FunFam" id="3.40.50.300:FF:000015">
    <property type="entry name" value="chromodomain-helicase-DNA-binding protein 9 isoform X1"/>
    <property type="match status" value="1"/>
</dbReference>
<evidence type="ECO:0000256" key="6">
    <source>
        <dbReference type="ARBA" id="ARBA00023242"/>
    </source>
</evidence>
<name>A0A177WX70_BATDL</name>
<protein>
    <recommendedName>
        <fullName evidence="14">DNA helicase</fullName>
    </recommendedName>
</protein>
<feature type="region of interest" description="Disordered" evidence="8">
    <location>
        <begin position="1831"/>
        <end position="1855"/>
    </location>
</feature>
<dbReference type="Pfam" id="PF23078">
    <property type="entry name" value="HTH_CHD6-9"/>
    <property type="match status" value="1"/>
</dbReference>
<dbReference type="InterPro" id="IPR001650">
    <property type="entry name" value="Helicase_C-like"/>
</dbReference>
<evidence type="ECO:0000256" key="2">
    <source>
        <dbReference type="ARBA" id="ARBA00022737"/>
    </source>
</evidence>
<dbReference type="InterPro" id="IPR056342">
    <property type="entry name" value="HTH_CHD6-9"/>
</dbReference>
<feature type="compositionally biased region" description="Acidic residues" evidence="8">
    <location>
        <begin position="17"/>
        <end position="37"/>
    </location>
</feature>
<proteinExistence type="predicted"/>
<keyword evidence="7" id="KW-0175">Coiled coil</keyword>
<dbReference type="Proteomes" id="UP000077115">
    <property type="component" value="Unassembled WGS sequence"/>
</dbReference>
<dbReference type="InterPro" id="IPR000953">
    <property type="entry name" value="Chromo/chromo_shadow_dom"/>
</dbReference>
<dbReference type="Pfam" id="PF00271">
    <property type="entry name" value="Helicase_C"/>
    <property type="match status" value="1"/>
</dbReference>
<dbReference type="GO" id="GO:0140658">
    <property type="term" value="F:ATP-dependent chromatin remodeler activity"/>
    <property type="evidence" value="ECO:0007669"/>
    <property type="project" value="TreeGrafter"/>
</dbReference>
<dbReference type="EMBL" id="DS022312">
    <property type="protein sequence ID" value="OAJ44516.1"/>
    <property type="molecule type" value="Genomic_DNA"/>
</dbReference>
<feature type="compositionally biased region" description="Basic and acidic residues" evidence="8">
    <location>
        <begin position="1675"/>
        <end position="1700"/>
    </location>
</feature>
<evidence type="ECO:0000259" key="10">
    <source>
        <dbReference type="PROSITE" id="PS51192"/>
    </source>
</evidence>
<dbReference type="eggNOG" id="KOG0384">
    <property type="taxonomic scope" value="Eukaryota"/>
</dbReference>
<dbReference type="Pfam" id="PF00385">
    <property type="entry name" value="Chromo"/>
    <property type="match status" value="1"/>
</dbReference>
<dbReference type="InterPro" id="IPR016197">
    <property type="entry name" value="Chromo-like_dom_sf"/>
</dbReference>
<keyword evidence="4" id="KW-0378">Hydrolase</keyword>
<reference evidence="12 13" key="2">
    <citation type="submission" date="2016-05" db="EMBL/GenBank/DDBJ databases">
        <title>Lineage-specific infection strategies underlie the spectrum of fungal disease in amphibians.</title>
        <authorList>
            <person name="Cuomo C.A."/>
            <person name="Farrer R.A."/>
            <person name="James T."/>
            <person name="Longcore J."/>
            <person name="Birren B."/>
        </authorList>
    </citation>
    <scope>NUCLEOTIDE SEQUENCE [LARGE SCALE GENOMIC DNA]</scope>
    <source>
        <strain evidence="12 13">JEL423</strain>
    </source>
</reference>
<feature type="compositionally biased region" description="Polar residues" evidence="8">
    <location>
        <begin position="1"/>
        <end position="15"/>
    </location>
</feature>